<gene>
    <name evidence="1" type="ORF">CEUR00632_LOCUS3831</name>
</gene>
<evidence type="ECO:0000313" key="1">
    <source>
        <dbReference type="EMBL" id="CAD8283796.1"/>
    </source>
</evidence>
<proteinExistence type="predicted"/>
<dbReference type="SUPFAM" id="SSF109604">
    <property type="entry name" value="HD-domain/PDEase-like"/>
    <property type="match status" value="1"/>
</dbReference>
<reference evidence="1" key="1">
    <citation type="submission" date="2021-01" db="EMBL/GenBank/DDBJ databases">
        <authorList>
            <person name="Corre E."/>
            <person name="Pelletier E."/>
            <person name="Niang G."/>
            <person name="Scheremetjew M."/>
            <person name="Finn R."/>
            <person name="Kale V."/>
            <person name="Holt S."/>
            <person name="Cochrane G."/>
            <person name="Meng A."/>
            <person name="Brown T."/>
            <person name="Cohen L."/>
        </authorList>
    </citation>
    <scope>NUCLEOTIDE SEQUENCE</scope>
    <source>
        <strain evidence="1">CCMP219</strain>
    </source>
</reference>
<dbReference type="AlphaFoldDB" id="A0A7R9V3G7"/>
<sequence>MTMTGKQMRALFALGTIFAVAVGVAFYQEGHAEHKGEITIITTSPVVEEHLSPFKDVIGQDYEAYRNHVYRVLTFALHFLGNLNHSDRRHIELALAYHDLGLWTDDDSLAYIEPSLKRAGEAASAEGWSEEAIQLVKNIVYWHHKVTAFEGPHADAVNAVRRADTVDFSMGIINHGMPWTHILNVYDGIKEKDTDVVIQEGLPSAGFHKMLMYLPLKRYGWKQLHQGIREIVTIFKW</sequence>
<evidence type="ECO:0008006" key="2">
    <source>
        <dbReference type="Google" id="ProtNLM"/>
    </source>
</evidence>
<name>A0A7R9V3G7_9CHLO</name>
<accession>A0A7R9V3G7</accession>
<protein>
    <recommendedName>
        <fullName evidence="2">HD domain-containing protein</fullName>
    </recommendedName>
</protein>
<dbReference type="Gene3D" id="1.10.3210.10">
    <property type="entry name" value="Hypothetical protein af1432"/>
    <property type="match status" value="1"/>
</dbReference>
<dbReference type="EMBL" id="HBEC01008354">
    <property type="protein sequence ID" value="CAD8283796.1"/>
    <property type="molecule type" value="Transcribed_RNA"/>
</dbReference>
<organism evidence="1">
    <name type="scientific">Chlamydomonas euryale</name>
    <dbReference type="NCBI Taxonomy" id="1486919"/>
    <lineage>
        <taxon>Eukaryota</taxon>
        <taxon>Viridiplantae</taxon>
        <taxon>Chlorophyta</taxon>
        <taxon>core chlorophytes</taxon>
        <taxon>Chlorophyceae</taxon>
        <taxon>CS clade</taxon>
        <taxon>Chlamydomonadales</taxon>
        <taxon>Chlamydomonadaceae</taxon>
        <taxon>Chlamydomonas</taxon>
    </lineage>
</organism>